<evidence type="ECO:0000259" key="2">
    <source>
        <dbReference type="Pfam" id="PF13387"/>
    </source>
</evidence>
<dbReference type="Pfam" id="PF13387">
    <property type="entry name" value="Lnb_N"/>
    <property type="match status" value="1"/>
</dbReference>
<protein>
    <recommendedName>
        <fullName evidence="2">Lnb N-terminal periplasmic domain-containing protein</fullName>
    </recommendedName>
</protein>
<organism evidence="3 4">
    <name type="scientific">Halopseudomonas sabulinigri</name>
    <dbReference type="NCBI Taxonomy" id="472181"/>
    <lineage>
        <taxon>Bacteria</taxon>
        <taxon>Pseudomonadati</taxon>
        <taxon>Pseudomonadota</taxon>
        <taxon>Gammaproteobacteria</taxon>
        <taxon>Pseudomonadales</taxon>
        <taxon>Pseudomonadaceae</taxon>
        <taxon>Halopseudomonas</taxon>
    </lineage>
</organism>
<dbReference type="EMBL" id="LT629763">
    <property type="protein sequence ID" value="SDR81228.1"/>
    <property type="molecule type" value="Genomic_DNA"/>
</dbReference>
<proteinExistence type="predicted"/>
<dbReference type="Proteomes" id="UP000243413">
    <property type="component" value="Chromosome I"/>
</dbReference>
<feature type="domain" description="Lnb N-terminal periplasmic" evidence="2">
    <location>
        <begin position="119"/>
        <end position="274"/>
    </location>
</feature>
<feature type="transmembrane region" description="Helical" evidence="1">
    <location>
        <begin position="30"/>
        <end position="51"/>
    </location>
</feature>
<dbReference type="InterPro" id="IPR025178">
    <property type="entry name" value="Lnb_N"/>
</dbReference>
<keyword evidence="1" id="KW-1133">Transmembrane helix</keyword>
<dbReference type="AlphaFoldDB" id="A0A1H1M317"/>
<keyword evidence="1" id="KW-0472">Membrane</keyword>
<sequence>MLLSLVLLLALLLNAWVLLALWFHRPHRVQLRYVPIALWLLLWITSVVCLWRGNYLQAVLWLAAGLTPVLLWWRGLLPTGQGDWADDVAYTTTGALDGDTLSLQRVREFRWLSCSEYEQVWSSREYQLSELQSVDMITSFWGLRPIAHVLVSFGFGDDRYLTFSVEIRRKRCEEFSVLGGFFKHFELNIVASDERDMVRVRTNCRDEDAYLYRTRISPEHGRELLLGYVAAANTLAVEPRFYHTLKANCTTIVYAFAKRTYPGLPLDYRLLLSGYLDEYVFARGGLQQGYSLAELRQRGCITERARAAGDAADFSRRIREGVPGCNGTASPTI</sequence>
<dbReference type="STRING" id="472181.SAMN05216271_0467"/>
<name>A0A1H1M317_9GAMM</name>
<dbReference type="OrthoDB" id="274718at2"/>
<evidence type="ECO:0000313" key="3">
    <source>
        <dbReference type="EMBL" id="SDR81228.1"/>
    </source>
</evidence>
<feature type="transmembrane region" description="Helical" evidence="1">
    <location>
        <begin position="58"/>
        <end position="76"/>
    </location>
</feature>
<accession>A0A1H1M317</accession>
<reference evidence="4" key="1">
    <citation type="submission" date="2016-10" db="EMBL/GenBank/DDBJ databases">
        <authorList>
            <person name="Varghese N."/>
            <person name="Submissions S."/>
        </authorList>
    </citation>
    <scope>NUCLEOTIDE SEQUENCE [LARGE SCALE GENOMIC DNA]</scope>
    <source>
        <strain evidence="4">JCM 14963</strain>
    </source>
</reference>
<evidence type="ECO:0000256" key="1">
    <source>
        <dbReference type="SAM" id="Phobius"/>
    </source>
</evidence>
<keyword evidence="1" id="KW-0812">Transmembrane</keyword>
<gene>
    <name evidence="3" type="ORF">SAMN05216271_0467</name>
</gene>
<dbReference type="RefSeq" id="WP_092283473.1">
    <property type="nucleotide sequence ID" value="NZ_LT629763.1"/>
</dbReference>
<evidence type="ECO:0000313" key="4">
    <source>
        <dbReference type="Proteomes" id="UP000243413"/>
    </source>
</evidence>